<dbReference type="EMBL" id="CP063849">
    <property type="protein sequence ID" value="QOY88632.1"/>
    <property type="molecule type" value="Genomic_DNA"/>
</dbReference>
<dbReference type="InterPro" id="IPR036388">
    <property type="entry name" value="WH-like_DNA-bd_sf"/>
</dbReference>
<dbReference type="InterPro" id="IPR013325">
    <property type="entry name" value="RNA_pol_sigma_r2"/>
</dbReference>
<dbReference type="Gene3D" id="1.10.1740.10">
    <property type="match status" value="1"/>
</dbReference>
<dbReference type="GO" id="GO:0003677">
    <property type="term" value="F:DNA binding"/>
    <property type="evidence" value="ECO:0007669"/>
    <property type="project" value="UniProtKB-KW"/>
</dbReference>
<dbReference type="Gene3D" id="1.10.10.10">
    <property type="entry name" value="Winged helix-like DNA-binding domain superfamily/Winged helix DNA-binding domain"/>
    <property type="match status" value="1"/>
</dbReference>
<evidence type="ECO:0000256" key="4">
    <source>
        <dbReference type="ARBA" id="ARBA00023125"/>
    </source>
</evidence>
<keyword evidence="8" id="KW-1185">Reference proteome</keyword>
<feature type="domain" description="RNA polymerase sigma factor 70 region 4 type 2" evidence="6">
    <location>
        <begin position="124"/>
        <end position="175"/>
    </location>
</feature>
<dbReference type="Pfam" id="PF08281">
    <property type="entry name" value="Sigma70_r4_2"/>
    <property type="match status" value="1"/>
</dbReference>
<dbReference type="PANTHER" id="PTHR43133:SF8">
    <property type="entry name" value="RNA POLYMERASE SIGMA FACTOR HI_1459-RELATED"/>
    <property type="match status" value="1"/>
</dbReference>
<dbReference type="GO" id="GO:0006352">
    <property type="term" value="P:DNA-templated transcription initiation"/>
    <property type="evidence" value="ECO:0007669"/>
    <property type="project" value="InterPro"/>
</dbReference>
<evidence type="ECO:0000256" key="2">
    <source>
        <dbReference type="ARBA" id="ARBA00023015"/>
    </source>
</evidence>
<proteinExistence type="inferred from homology"/>
<evidence type="ECO:0000259" key="6">
    <source>
        <dbReference type="Pfam" id="PF08281"/>
    </source>
</evidence>
<dbReference type="Proteomes" id="UP000593892">
    <property type="component" value="Chromosome"/>
</dbReference>
<keyword evidence="3" id="KW-0731">Sigma factor</keyword>
<keyword evidence="2" id="KW-0805">Transcription regulation</keyword>
<reference evidence="7 8" key="1">
    <citation type="submission" date="2020-10" db="EMBL/GenBank/DDBJ databases">
        <title>Complete genome sequence of Paludibaculum fermentans P105T, a facultatively anaerobic acidobacterium capable of dissimilatory Fe(III) reduction.</title>
        <authorList>
            <person name="Dedysh S.N."/>
            <person name="Beletsky A.V."/>
            <person name="Kulichevskaya I.S."/>
            <person name="Mardanov A.V."/>
            <person name="Ravin N.V."/>
        </authorList>
    </citation>
    <scope>NUCLEOTIDE SEQUENCE [LARGE SCALE GENOMIC DNA]</scope>
    <source>
        <strain evidence="7 8">P105</strain>
    </source>
</reference>
<dbReference type="GO" id="GO:0016987">
    <property type="term" value="F:sigma factor activity"/>
    <property type="evidence" value="ECO:0007669"/>
    <property type="project" value="UniProtKB-KW"/>
</dbReference>
<dbReference type="PANTHER" id="PTHR43133">
    <property type="entry name" value="RNA POLYMERASE ECF-TYPE SIGMA FACTO"/>
    <property type="match status" value="1"/>
</dbReference>
<evidence type="ECO:0000256" key="1">
    <source>
        <dbReference type="ARBA" id="ARBA00010641"/>
    </source>
</evidence>
<dbReference type="KEGG" id="pfer:IRI77_01330"/>
<dbReference type="InterPro" id="IPR014284">
    <property type="entry name" value="RNA_pol_sigma-70_dom"/>
</dbReference>
<keyword evidence="5" id="KW-0804">Transcription</keyword>
<dbReference type="InterPro" id="IPR013249">
    <property type="entry name" value="RNA_pol_sigma70_r4_t2"/>
</dbReference>
<keyword evidence="4" id="KW-0238">DNA-binding</keyword>
<gene>
    <name evidence="7" type="ORF">IRI77_01330</name>
</gene>
<comment type="similarity">
    <text evidence="1">Belongs to the sigma-70 factor family. ECF subfamily.</text>
</comment>
<evidence type="ECO:0000256" key="5">
    <source>
        <dbReference type="ARBA" id="ARBA00023163"/>
    </source>
</evidence>
<evidence type="ECO:0000256" key="3">
    <source>
        <dbReference type="ARBA" id="ARBA00023082"/>
    </source>
</evidence>
<dbReference type="InterPro" id="IPR013324">
    <property type="entry name" value="RNA_pol_sigma_r3/r4-like"/>
</dbReference>
<accession>A0A7S7NRU2</accession>
<name>A0A7S7NRU2_PALFE</name>
<dbReference type="RefSeq" id="WP_194450294.1">
    <property type="nucleotide sequence ID" value="NZ_CP063849.1"/>
</dbReference>
<dbReference type="SUPFAM" id="SSF88659">
    <property type="entry name" value="Sigma3 and sigma4 domains of RNA polymerase sigma factors"/>
    <property type="match status" value="1"/>
</dbReference>
<protein>
    <submittedName>
        <fullName evidence="7">Sigma-70 family RNA polymerase sigma factor</fullName>
    </submittedName>
</protein>
<evidence type="ECO:0000313" key="7">
    <source>
        <dbReference type="EMBL" id="QOY88632.1"/>
    </source>
</evidence>
<dbReference type="SUPFAM" id="SSF88946">
    <property type="entry name" value="Sigma2 domain of RNA polymerase sigma factors"/>
    <property type="match status" value="1"/>
</dbReference>
<organism evidence="7 8">
    <name type="scientific">Paludibaculum fermentans</name>
    <dbReference type="NCBI Taxonomy" id="1473598"/>
    <lineage>
        <taxon>Bacteria</taxon>
        <taxon>Pseudomonadati</taxon>
        <taxon>Acidobacteriota</taxon>
        <taxon>Terriglobia</taxon>
        <taxon>Bryobacterales</taxon>
        <taxon>Bryobacteraceae</taxon>
        <taxon>Paludibaculum</taxon>
    </lineage>
</organism>
<dbReference type="NCBIfam" id="TIGR02937">
    <property type="entry name" value="sigma70-ECF"/>
    <property type="match status" value="1"/>
</dbReference>
<dbReference type="InterPro" id="IPR039425">
    <property type="entry name" value="RNA_pol_sigma-70-like"/>
</dbReference>
<sequence length="191" mass="22277">MQLEQQSFDSDYVLRLKQGDPDTQRHFVNYFGDLLRVKLRGKLRAPQLVEEAKQETFLRVLLTLRERGIDHPERLGAFVNSVCNNVVMEVYRAESRTAPMPENYHPADGQIDAESEMVNEQRRNLVRQLLEELPAKECELLRQVFLEEKDKDEICQQFGVDRNYLRVLLHRARNRFSALLGERGKAHGVGE</sequence>
<evidence type="ECO:0000313" key="8">
    <source>
        <dbReference type="Proteomes" id="UP000593892"/>
    </source>
</evidence>
<dbReference type="AlphaFoldDB" id="A0A7S7NRU2"/>